<dbReference type="AlphaFoldDB" id="A0A6P7X706"/>
<dbReference type="PROSITE" id="PS50262">
    <property type="entry name" value="G_PROTEIN_RECEP_F1_2"/>
    <property type="match status" value="1"/>
</dbReference>
<dbReference type="InterPro" id="IPR000725">
    <property type="entry name" value="Olfact_rcpt"/>
</dbReference>
<dbReference type="Gene3D" id="1.20.1070.10">
    <property type="entry name" value="Rhodopsin 7-helix transmembrane proteins"/>
    <property type="match status" value="1"/>
</dbReference>
<dbReference type="CDD" id="cd15230">
    <property type="entry name" value="7tmA_OR5-like"/>
    <property type="match status" value="1"/>
</dbReference>
<dbReference type="PRINTS" id="PR00245">
    <property type="entry name" value="OLFACTORYR"/>
</dbReference>
<keyword evidence="6 8" id="KW-0675">Receptor</keyword>
<dbReference type="PROSITE" id="PS00237">
    <property type="entry name" value="G_PROTEIN_RECEP_F1_1"/>
    <property type="match status" value="1"/>
</dbReference>
<evidence type="ECO:0000256" key="6">
    <source>
        <dbReference type="ARBA" id="ARBA00023170"/>
    </source>
</evidence>
<dbReference type="GO" id="GO:0004930">
    <property type="term" value="F:G protein-coupled receptor activity"/>
    <property type="evidence" value="ECO:0007669"/>
    <property type="project" value="UniProtKB-KW"/>
</dbReference>
<evidence type="ECO:0000256" key="9">
    <source>
        <dbReference type="RuleBase" id="RU363047"/>
    </source>
</evidence>
<keyword evidence="9" id="KW-0716">Sensory transduction</keyword>
<feature type="transmembrane region" description="Helical" evidence="9">
    <location>
        <begin position="141"/>
        <end position="168"/>
    </location>
</feature>
<dbReference type="FunFam" id="1.20.1070.10:FF:000003">
    <property type="entry name" value="Olfactory receptor"/>
    <property type="match status" value="1"/>
</dbReference>
<keyword evidence="9" id="KW-0552">Olfaction</keyword>
<evidence type="ECO:0000256" key="2">
    <source>
        <dbReference type="ARBA" id="ARBA00022692"/>
    </source>
</evidence>
<evidence type="ECO:0000259" key="10">
    <source>
        <dbReference type="PROSITE" id="PS50262"/>
    </source>
</evidence>
<feature type="transmembrane region" description="Helical" evidence="9">
    <location>
        <begin position="60"/>
        <end position="81"/>
    </location>
</feature>
<accession>A0A6P7X706</accession>
<dbReference type="Pfam" id="PF13853">
    <property type="entry name" value="7tm_4"/>
    <property type="match status" value="1"/>
</dbReference>
<dbReference type="InterPro" id="IPR017452">
    <property type="entry name" value="GPCR_Rhodpsn_7TM"/>
</dbReference>
<feature type="transmembrane region" description="Helical" evidence="9">
    <location>
        <begin position="194"/>
        <end position="221"/>
    </location>
</feature>
<evidence type="ECO:0000313" key="12">
    <source>
        <dbReference type="RefSeq" id="XP_030046370.1"/>
    </source>
</evidence>
<dbReference type="PRINTS" id="PR00237">
    <property type="entry name" value="GPCRRHODOPSN"/>
</dbReference>
<dbReference type="GO" id="GO:0004984">
    <property type="term" value="F:olfactory receptor activity"/>
    <property type="evidence" value="ECO:0007669"/>
    <property type="project" value="InterPro"/>
</dbReference>
<sequence length="351" mass="39257">MEGGNQTSVTEFILLGLTDDPNLQILLFVLLLLVYITTLIGNIGIIVLTCMNSQLQTPMYFFLSNLSFSDLSYSSVVTPNMLHTFLVERKVISFTGCATQMYFFVIFITAESFLLGVMAYDRYVAICNPLLYPVIMNKKVCIQLAAGAYIAGLINSCVQTGCTFHLFFCKSNVINHFFCDIPPLLRLSCTDIKINVIVIFTLGGLSGLSCFITIITSYIYILSAILKIRSAGGRHKALNTCASHLTCVTIFYGATGFMYFRPSFGLDQDRVASVFYSVVIPMLNPLIYSFRNKEVMKTLLKLIEEKIFFSQLLLGNFLPKNEESSQNALNFTKNCILFGKITHCNHIVVNN</sequence>
<keyword evidence="5 9" id="KW-0472">Membrane</keyword>
<reference evidence="12" key="1">
    <citation type="submission" date="2025-08" db="UniProtKB">
        <authorList>
            <consortium name="RefSeq"/>
        </authorList>
    </citation>
    <scope>IDENTIFICATION</scope>
</reference>
<feature type="transmembrane region" description="Helical" evidence="9">
    <location>
        <begin position="272"/>
        <end position="290"/>
    </location>
</feature>
<evidence type="ECO:0000313" key="11">
    <source>
        <dbReference type="Proteomes" id="UP000515156"/>
    </source>
</evidence>
<dbReference type="SUPFAM" id="SSF81321">
    <property type="entry name" value="Family A G protein-coupled receptor-like"/>
    <property type="match status" value="1"/>
</dbReference>
<evidence type="ECO:0000256" key="4">
    <source>
        <dbReference type="ARBA" id="ARBA00023040"/>
    </source>
</evidence>
<evidence type="ECO:0000256" key="5">
    <source>
        <dbReference type="ARBA" id="ARBA00023136"/>
    </source>
</evidence>
<comment type="subcellular location">
    <subcellularLocation>
        <location evidence="9">Cell membrane</location>
        <topology evidence="9">Multi-pass membrane protein</topology>
    </subcellularLocation>
    <subcellularLocation>
        <location evidence="1">Membrane</location>
        <topology evidence="1">Multi-pass membrane protein</topology>
    </subcellularLocation>
</comment>
<feature type="transmembrane region" description="Helical" evidence="9">
    <location>
        <begin position="101"/>
        <end position="120"/>
    </location>
</feature>
<gene>
    <name evidence="12" type="primary">LOC115460853</name>
</gene>
<dbReference type="GeneID" id="115460853"/>
<dbReference type="OrthoDB" id="5976768at2759"/>
<keyword evidence="7 8" id="KW-0807">Transducer</keyword>
<keyword evidence="3 9" id="KW-1133">Transmembrane helix</keyword>
<name>A0A6P7X706_9AMPH</name>
<dbReference type="InParanoid" id="A0A6P7X706"/>
<keyword evidence="9" id="KW-1003">Cell membrane</keyword>
<dbReference type="RefSeq" id="XP_030046370.1">
    <property type="nucleotide sequence ID" value="XM_030190510.1"/>
</dbReference>
<dbReference type="Proteomes" id="UP000515156">
    <property type="component" value="Chromosome 1"/>
</dbReference>
<feature type="transmembrane region" description="Helical" evidence="9">
    <location>
        <begin position="242"/>
        <end position="260"/>
    </location>
</feature>
<proteinExistence type="inferred from homology"/>
<evidence type="ECO:0000256" key="8">
    <source>
        <dbReference type="RuleBase" id="RU000688"/>
    </source>
</evidence>
<feature type="domain" description="G-protein coupled receptors family 1 profile" evidence="10">
    <location>
        <begin position="41"/>
        <end position="288"/>
    </location>
</feature>
<dbReference type="InterPro" id="IPR000276">
    <property type="entry name" value="GPCR_Rhodpsn"/>
</dbReference>
<evidence type="ECO:0000256" key="7">
    <source>
        <dbReference type="ARBA" id="ARBA00023224"/>
    </source>
</evidence>
<keyword evidence="11" id="KW-1185">Reference proteome</keyword>
<protein>
    <recommendedName>
        <fullName evidence="9">Olfactory receptor</fullName>
    </recommendedName>
</protein>
<dbReference type="PANTHER" id="PTHR48018">
    <property type="entry name" value="OLFACTORY RECEPTOR"/>
    <property type="match status" value="1"/>
</dbReference>
<keyword evidence="2 8" id="KW-0812">Transmembrane</keyword>
<feature type="transmembrane region" description="Helical" evidence="9">
    <location>
        <begin position="25"/>
        <end position="48"/>
    </location>
</feature>
<keyword evidence="4 8" id="KW-0297">G-protein coupled receptor</keyword>
<evidence type="ECO:0000256" key="3">
    <source>
        <dbReference type="ARBA" id="ARBA00022989"/>
    </source>
</evidence>
<dbReference type="GO" id="GO:0005886">
    <property type="term" value="C:plasma membrane"/>
    <property type="evidence" value="ECO:0007669"/>
    <property type="project" value="UniProtKB-SubCell"/>
</dbReference>
<evidence type="ECO:0000256" key="1">
    <source>
        <dbReference type="ARBA" id="ARBA00004141"/>
    </source>
</evidence>
<organism evidence="11 12">
    <name type="scientific">Microcaecilia unicolor</name>
    <dbReference type="NCBI Taxonomy" id="1415580"/>
    <lineage>
        <taxon>Eukaryota</taxon>
        <taxon>Metazoa</taxon>
        <taxon>Chordata</taxon>
        <taxon>Craniata</taxon>
        <taxon>Vertebrata</taxon>
        <taxon>Euteleostomi</taxon>
        <taxon>Amphibia</taxon>
        <taxon>Gymnophiona</taxon>
        <taxon>Siphonopidae</taxon>
        <taxon>Microcaecilia</taxon>
    </lineage>
</organism>
<dbReference type="KEGG" id="muo:115460853"/>
<comment type="similarity">
    <text evidence="8">Belongs to the G-protein coupled receptor 1 family.</text>
</comment>